<comment type="caution">
    <text evidence="2">The sequence shown here is derived from an EMBL/GenBank/DDBJ whole genome shotgun (WGS) entry which is preliminary data.</text>
</comment>
<dbReference type="EMBL" id="JAGMUU010000005">
    <property type="protein sequence ID" value="KAH7151932.1"/>
    <property type="molecule type" value="Genomic_DNA"/>
</dbReference>
<protein>
    <submittedName>
        <fullName evidence="2">Uncharacterized protein</fullName>
    </submittedName>
</protein>
<dbReference type="Proteomes" id="UP000717696">
    <property type="component" value="Unassembled WGS sequence"/>
</dbReference>
<gene>
    <name evidence="2" type="ORF">B0J13DRAFT_547167</name>
</gene>
<evidence type="ECO:0000313" key="3">
    <source>
        <dbReference type="Proteomes" id="UP000717696"/>
    </source>
</evidence>
<sequence length="459" mass="52029">MPQTILDVLVQPNPELDSSSVPDGQNTSSRDWIPVTEWRPWVDFTYQNLLSIYQQPLTAQWRDPPSIDMASGFDRQIRDEQSMDYFLAKYVWPRVNGALVQATRILGWGNEIFYLGPGSWCQGTGPPDWGLVSNYRVEQEKFWNLLPGDTKLSAKWRPDMLQSHNDSERYQWTLPVSQVSTYAAQSDCRYGFIVTDQSLVVLRFAKEPISEGLASTRPSRGTEPHIHQRVASGETDVSSLLESMSLDSFGAQSYIDNDHARTADAEFLPPEYAVIYWNAHGMGRLTIKLSIFCLCLMAAGGNGSIDYGYPPLDSWAQVGRHKFTHNTSGFIAKRLPNNATLYNPEQSNSDDVIHEGSSSYRASQGDEFEPGTDASDNNTYHRYDEEQSQTGHGGQESSSHQTESTPRYTTVEVNKRDGRLCFHDIKNRLRKTKKSEWTRISGGWIYEGEKHAYFTKHLP</sequence>
<proteinExistence type="predicted"/>
<keyword evidence="3" id="KW-1185">Reference proteome</keyword>
<dbReference type="OrthoDB" id="4367324at2759"/>
<feature type="compositionally biased region" description="Polar residues" evidence="1">
    <location>
        <begin position="395"/>
        <end position="412"/>
    </location>
</feature>
<evidence type="ECO:0000256" key="1">
    <source>
        <dbReference type="SAM" id="MobiDB-lite"/>
    </source>
</evidence>
<organism evidence="2 3">
    <name type="scientific">Dactylonectria estremocensis</name>
    <dbReference type="NCBI Taxonomy" id="1079267"/>
    <lineage>
        <taxon>Eukaryota</taxon>
        <taxon>Fungi</taxon>
        <taxon>Dikarya</taxon>
        <taxon>Ascomycota</taxon>
        <taxon>Pezizomycotina</taxon>
        <taxon>Sordariomycetes</taxon>
        <taxon>Hypocreomycetidae</taxon>
        <taxon>Hypocreales</taxon>
        <taxon>Nectriaceae</taxon>
        <taxon>Dactylonectria</taxon>
    </lineage>
</organism>
<feature type="region of interest" description="Disordered" evidence="1">
    <location>
        <begin position="341"/>
        <end position="412"/>
    </location>
</feature>
<dbReference type="AlphaFoldDB" id="A0A9P9J5K8"/>
<accession>A0A9P9J5K8</accession>
<evidence type="ECO:0000313" key="2">
    <source>
        <dbReference type="EMBL" id="KAH7151932.1"/>
    </source>
</evidence>
<feature type="compositionally biased region" description="Polar residues" evidence="1">
    <location>
        <begin position="341"/>
        <end position="362"/>
    </location>
</feature>
<name>A0A9P9J5K8_9HYPO</name>
<reference evidence="2" key="1">
    <citation type="journal article" date="2021" name="Nat. Commun.">
        <title>Genetic determinants of endophytism in the Arabidopsis root mycobiome.</title>
        <authorList>
            <person name="Mesny F."/>
            <person name="Miyauchi S."/>
            <person name="Thiergart T."/>
            <person name="Pickel B."/>
            <person name="Atanasova L."/>
            <person name="Karlsson M."/>
            <person name="Huettel B."/>
            <person name="Barry K.W."/>
            <person name="Haridas S."/>
            <person name="Chen C."/>
            <person name="Bauer D."/>
            <person name="Andreopoulos W."/>
            <person name="Pangilinan J."/>
            <person name="LaButti K."/>
            <person name="Riley R."/>
            <person name="Lipzen A."/>
            <person name="Clum A."/>
            <person name="Drula E."/>
            <person name="Henrissat B."/>
            <person name="Kohler A."/>
            <person name="Grigoriev I.V."/>
            <person name="Martin F.M."/>
            <person name="Hacquard S."/>
        </authorList>
    </citation>
    <scope>NUCLEOTIDE SEQUENCE</scope>
    <source>
        <strain evidence="2">MPI-CAGE-AT-0021</strain>
    </source>
</reference>
<feature type="region of interest" description="Disordered" evidence="1">
    <location>
        <begin position="213"/>
        <end position="233"/>
    </location>
</feature>